<dbReference type="EMBL" id="LSYS01001916">
    <property type="protein sequence ID" value="OPJ87024.1"/>
    <property type="molecule type" value="Genomic_DNA"/>
</dbReference>
<comment type="caution">
    <text evidence="3">The sequence shown here is derived from an EMBL/GenBank/DDBJ whole genome shotgun (WGS) entry which is preliminary data.</text>
</comment>
<gene>
    <name evidence="3" type="ORF">AV530_002764</name>
</gene>
<sequence>MGTSRVGTPAELRSLQAELGALQAGQAEQREQLERALAQAQAEGAAAANEATNLRQEVAQLREGLQRAQQLCEQYQQEATNLANNVPRGDQRQQGDSADVARLQAEVAWLREELQRAQELCAHYQQEATKLGDNARLRDQQQQGDSAEAARLQGGVVAVEWRNGGHGEVTRLHEELQRAQELCAQYQQEATALRDQKPQGDSAEVARLQGGVVAVTWLWPWTPEGQGDTTGSSPLFPPDDPEDPPTPDLNHKDNTGAFKPFLCFVLASAIIFLYPHLKKNNWDPRCLLIAPWGTLTPPWGDLTWSDLTPPWLSFTLPWSTQSPPQPPKKP</sequence>
<protein>
    <submittedName>
        <fullName evidence="3">Uncharacterized protein</fullName>
    </submittedName>
</protein>
<dbReference type="AlphaFoldDB" id="A0A1V4KRH4"/>
<dbReference type="Proteomes" id="UP000190648">
    <property type="component" value="Unassembled WGS sequence"/>
</dbReference>
<accession>A0A1V4KRH4</accession>
<keyword evidence="4" id="KW-1185">Reference proteome</keyword>
<reference evidence="3 4" key="1">
    <citation type="submission" date="2016-02" db="EMBL/GenBank/DDBJ databases">
        <title>Band-tailed pigeon sequencing and assembly.</title>
        <authorList>
            <person name="Soares A.E."/>
            <person name="Novak B.J."/>
            <person name="Rice E.S."/>
            <person name="O'Connell B."/>
            <person name="Chang D."/>
            <person name="Weber S."/>
            <person name="Shapiro B."/>
        </authorList>
    </citation>
    <scope>NUCLEOTIDE SEQUENCE [LARGE SCALE GENOMIC DNA]</scope>
    <source>
        <strain evidence="3">BTP2013</strain>
        <tissue evidence="3">Blood</tissue>
    </source>
</reference>
<evidence type="ECO:0000256" key="2">
    <source>
        <dbReference type="SAM" id="MobiDB-lite"/>
    </source>
</evidence>
<feature type="coiled-coil region" evidence="1">
    <location>
        <begin position="23"/>
        <end position="134"/>
    </location>
</feature>
<evidence type="ECO:0000256" key="1">
    <source>
        <dbReference type="SAM" id="Coils"/>
    </source>
</evidence>
<evidence type="ECO:0000313" key="3">
    <source>
        <dbReference type="EMBL" id="OPJ87024.1"/>
    </source>
</evidence>
<name>A0A1V4KRH4_PATFA</name>
<proteinExistence type="predicted"/>
<dbReference type="OrthoDB" id="9402099at2759"/>
<keyword evidence="1" id="KW-0175">Coiled coil</keyword>
<evidence type="ECO:0000313" key="4">
    <source>
        <dbReference type="Proteomes" id="UP000190648"/>
    </source>
</evidence>
<feature type="coiled-coil region" evidence="1">
    <location>
        <begin position="169"/>
        <end position="196"/>
    </location>
</feature>
<feature type="region of interest" description="Disordered" evidence="2">
    <location>
        <begin position="223"/>
        <end position="252"/>
    </location>
</feature>
<organism evidence="3 4">
    <name type="scientific">Patagioenas fasciata monilis</name>
    <dbReference type="NCBI Taxonomy" id="372326"/>
    <lineage>
        <taxon>Eukaryota</taxon>
        <taxon>Metazoa</taxon>
        <taxon>Chordata</taxon>
        <taxon>Craniata</taxon>
        <taxon>Vertebrata</taxon>
        <taxon>Euteleostomi</taxon>
        <taxon>Archelosauria</taxon>
        <taxon>Archosauria</taxon>
        <taxon>Dinosauria</taxon>
        <taxon>Saurischia</taxon>
        <taxon>Theropoda</taxon>
        <taxon>Coelurosauria</taxon>
        <taxon>Aves</taxon>
        <taxon>Neognathae</taxon>
        <taxon>Neoaves</taxon>
        <taxon>Columbimorphae</taxon>
        <taxon>Columbiformes</taxon>
        <taxon>Columbidae</taxon>
        <taxon>Patagioenas</taxon>
    </lineage>
</organism>